<proteinExistence type="predicted"/>
<dbReference type="PANTHER" id="PTHR35385">
    <property type="entry name" value="PROTEIN B, PUTATIVE-RELATED-RELATED"/>
    <property type="match status" value="1"/>
</dbReference>
<sequence length="1101" mass="125053">MEPCDLDLYLENNVFPKKFKYKILKKRKIDSQNFECELRIALNDYNDVKEWLKHFKGNTNTEWLLRQSTTCEENVLNQLYLCQNSSYGKKRKHDDDEDSKSDFNCKAAISVKIKKGGKRTYYQDEYVKKGYKGIMRICFIHTHLIDKAEVLNMARQSEETRKAFVGYFTEGMSPSEAIRNHEEILLLEGHEDLGDSRKNPPEHWVYSLYEEWTKQIKNRLHLESQLTRASVFWRLQNRSTPPSNKSKSKNIVKVCKVVEDINGMQVPADLHVSDDDEEEDSDSENQYDSYDEDSTPQVSTPYVTVSTTAHQSTASSAPLKLNVSNNINITRGCTFQVVKNNSGNNNKPSTNVLPLFVRIGKGTNTSQNNGVQIITTSHENNKKPVFKFLTVSANSRKCTDVELGKTIRIANTSKVNLGSGEAVHVVNNSKEHQNISESLQKCGNTTKVNSLHFIKNSDENNLKTTTNIKPVFVRIKKGAVNKEASSLAKSHEVQKEAETVLQQILTRFQNSDDKDDIMPSSQNKQTLQRDKVFFHRSDVPSESTNPVLKKYVQNFEHSLNLHTLSENLFGTGNVLKNMQNGSTEDGQNYPKQVSKNISNNIIPQIPVKITVNNTKDGILSRFGDSSNDEKRDKNGLKNTDQCKDLTNNHFVDSEVLFQECKQNPESLEKLNNPDRITSRSINNSFDNCEVSSLIPKNCCDTDQACSSSSLESLNQILNKSGSVQNIKNPISSAVQGLGLSRSMFDVIDPIYKFPKHDTNVNSSSAFCHENLFCEIKQDSTFHDSKYLEGLPIQGCPFPLPEDLYSTLVVENNSPFLRNQNGEDSQMFPLPLSEDLYDSNESNNVQILENQNQIDDQRYSLLLPTTFCNSNEPSNVIKDLGNPSISSDVSYSLQNPNFNDSCNDIHSSKLSTEIDMNNEDSLQQIFPDLSKLEDELNNFSFAFPTVQNPQQVDFYSNHTPVHNQLSLINTCSNSLPELQANSVSLFENYEDNILPLPENLKGNIEDIDILKKILNIKCNKIEGTKFEELFQQPKNCSQKEILEKWDSEMCRLRCLLEQNVHDKQLMREANQFLERIKESVVTPSELTILFSSACNLKSKQKN</sequence>
<keyword evidence="3" id="KW-1185">Reference proteome</keyword>
<gene>
    <name evidence="2" type="ORF">LARSCL_LOCUS20951</name>
</gene>
<reference evidence="2 3" key="1">
    <citation type="submission" date="2024-04" db="EMBL/GenBank/DDBJ databases">
        <authorList>
            <person name="Rising A."/>
            <person name="Reimegard J."/>
            <person name="Sonavane S."/>
            <person name="Akerstrom W."/>
            <person name="Nylinder S."/>
            <person name="Hedman E."/>
            <person name="Kallberg Y."/>
        </authorList>
    </citation>
    <scope>NUCLEOTIDE SEQUENCE [LARGE SCALE GENOMIC DNA]</scope>
</reference>
<feature type="compositionally biased region" description="Basic and acidic residues" evidence="1">
    <location>
        <begin position="627"/>
        <end position="640"/>
    </location>
</feature>
<dbReference type="Proteomes" id="UP001497382">
    <property type="component" value="Unassembled WGS sequence"/>
</dbReference>
<feature type="compositionally biased region" description="Acidic residues" evidence="1">
    <location>
        <begin position="274"/>
        <end position="294"/>
    </location>
</feature>
<evidence type="ECO:0000256" key="1">
    <source>
        <dbReference type="SAM" id="MobiDB-lite"/>
    </source>
</evidence>
<organism evidence="2 3">
    <name type="scientific">Larinioides sclopetarius</name>
    <dbReference type="NCBI Taxonomy" id="280406"/>
    <lineage>
        <taxon>Eukaryota</taxon>
        <taxon>Metazoa</taxon>
        <taxon>Ecdysozoa</taxon>
        <taxon>Arthropoda</taxon>
        <taxon>Chelicerata</taxon>
        <taxon>Arachnida</taxon>
        <taxon>Araneae</taxon>
        <taxon>Araneomorphae</taxon>
        <taxon>Entelegynae</taxon>
        <taxon>Araneoidea</taxon>
        <taxon>Araneidae</taxon>
        <taxon>Larinioides</taxon>
    </lineage>
</organism>
<dbReference type="AlphaFoldDB" id="A0AAV2BRZ6"/>
<evidence type="ECO:0000313" key="3">
    <source>
        <dbReference type="Proteomes" id="UP001497382"/>
    </source>
</evidence>
<protein>
    <submittedName>
        <fullName evidence="2">Uncharacterized protein</fullName>
    </submittedName>
</protein>
<dbReference type="PANTHER" id="PTHR35385:SF2">
    <property type="entry name" value="PROTEIN B, PUTATIVE-RELATED"/>
    <property type="match status" value="1"/>
</dbReference>
<accession>A0AAV2BRZ6</accession>
<name>A0AAV2BRZ6_9ARAC</name>
<feature type="region of interest" description="Disordered" evidence="1">
    <location>
        <begin position="620"/>
        <end position="640"/>
    </location>
</feature>
<comment type="caution">
    <text evidence="2">The sequence shown here is derived from an EMBL/GenBank/DDBJ whole genome shotgun (WGS) entry which is preliminary data.</text>
</comment>
<dbReference type="EMBL" id="CAXIEN010000471">
    <property type="protein sequence ID" value="CAL1298715.1"/>
    <property type="molecule type" value="Genomic_DNA"/>
</dbReference>
<evidence type="ECO:0000313" key="2">
    <source>
        <dbReference type="EMBL" id="CAL1298715.1"/>
    </source>
</evidence>
<feature type="region of interest" description="Disordered" evidence="1">
    <location>
        <begin position="266"/>
        <end position="299"/>
    </location>
</feature>